<dbReference type="GO" id="GO:0031146">
    <property type="term" value="P:SCF-dependent proteasomal ubiquitin-dependent protein catabolic process"/>
    <property type="evidence" value="ECO:0007669"/>
    <property type="project" value="UniProtKB-ARBA"/>
</dbReference>
<dbReference type="Pfam" id="PF12937">
    <property type="entry name" value="F-box-like"/>
    <property type="match status" value="1"/>
</dbReference>
<dbReference type="CDD" id="cd22147">
    <property type="entry name" value="F-box_SpPof1-like"/>
    <property type="match status" value="1"/>
</dbReference>
<dbReference type="PROSITE" id="PS50294">
    <property type="entry name" value="WD_REPEATS_REGION"/>
    <property type="match status" value="4"/>
</dbReference>
<dbReference type="SMART" id="SM00320">
    <property type="entry name" value="WD40"/>
    <property type="match status" value="7"/>
</dbReference>
<dbReference type="InterPro" id="IPR015943">
    <property type="entry name" value="WD40/YVTN_repeat-like_dom_sf"/>
</dbReference>
<feature type="repeat" description="WD" evidence="4">
    <location>
        <begin position="542"/>
        <end position="581"/>
    </location>
</feature>
<accession>A0A0E9NRG5</accession>
<feature type="region of interest" description="Disordered" evidence="5">
    <location>
        <begin position="334"/>
        <end position="358"/>
    </location>
</feature>
<dbReference type="Gene3D" id="1.20.1280.50">
    <property type="match status" value="1"/>
</dbReference>
<evidence type="ECO:0000313" key="8">
    <source>
        <dbReference type="Proteomes" id="UP000033140"/>
    </source>
</evidence>
<dbReference type="InterPro" id="IPR036322">
    <property type="entry name" value="WD40_repeat_dom_sf"/>
</dbReference>
<reference evidence="7 8" key="3">
    <citation type="journal article" date="2015" name="Genome Announc.">
        <title>Draft Genome Sequence of the Archiascomycetous Yeast Saitoella complicata.</title>
        <authorList>
            <person name="Yamauchi K."/>
            <person name="Kondo S."/>
            <person name="Hamamoto M."/>
            <person name="Takahashi Y."/>
            <person name="Ogura Y."/>
            <person name="Hayashi T."/>
            <person name="Nishida H."/>
        </authorList>
    </citation>
    <scope>NUCLEOTIDE SEQUENCE [LARGE SCALE GENOMIC DNA]</scope>
    <source>
        <strain evidence="7 8">NRRL Y-17804</strain>
    </source>
</reference>
<feature type="repeat" description="WD" evidence="4">
    <location>
        <begin position="669"/>
        <end position="691"/>
    </location>
</feature>
<dbReference type="Pfam" id="PF00400">
    <property type="entry name" value="WD40"/>
    <property type="match status" value="7"/>
</dbReference>
<dbReference type="CDD" id="cd00200">
    <property type="entry name" value="WD40"/>
    <property type="match status" value="1"/>
</dbReference>
<evidence type="ECO:0000313" key="7">
    <source>
        <dbReference type="EMBL" id="GAO52449.1"/>
    </source>
</evidence>
<reference evidence="7 8" key="2">
    <citation type="journal article" date="2014" name="J. Gen. Appl. Microbiol.">
        <title>The early diverging ascomycetous budding yeast Saitoella complicata has three histone deacetylases belonging to the Clr6, Hos2, and Rpd3 lineages.</title>
        <authorList>
            <person name="Nishida H."/>
            <person name="Matsumoto T."/>
            <person name="Kondo S."/>
            <person name="Hamamoto M."/>
            <person name="Yoshikawa H."/>
        </authorList>
    </citation>
    <scope>NUCLEOTIDE SEQUENCE [LARGE SCALE GENOMIC DNA]</scope>
    <source>
        <strain evidence="7 8">NRRL Y-17804</strain>
    </source>
</reference>
<dbReference type="OMA" id="CCTSQLS"/>
<evidence type="ECO:0000259" key="6">
    <source>
        <dbReference type="PROSITE" id="PS50181"/>
    </source>
</evidence>
<dbReference type="PROSITE" id="PS00678">
    <property type="entry name" value="WD_REPEATS_1"/>
    <property type="match status" value="4"/>
</dbReference>
<proteinExistence type="predicted"/>
<dbReference type="InterPro" id="IPR036047">
    <property type="entry name" value="F-box-like_dom_sf"/>
</dbReference>
<dbReference type="SMART" id="SM00256">
    <property type="entry name" value="FBOX"/>
    <property type="match status" value="1"/>
</dbReference>
<dbReference type="InterPro" id="IPR001680">
    <property type="entry name" value="WD40_rpt"/>
</dbReference>
<dbReference type="PANTHER" id="PTHR19872:SF9">
    <property type="entry name" value="UBIQUITIN-BINDING SDF UBIQUITIN LIGASE COMPLEX SUBUNIT"/>
    <property type="match status" value="1"/>
</dbReference>
<name>A0A0E9NRG5_SAICN</name>
<dbReference type="EMBL" id="BACD03000069">
    <property type="protein sequence ID" value="GAO52449.1"/>
    <property type="molecule type" value="Genomic_DNA"/>
</dbReference>
<evidence type="ECO:0000256" key="5">
    <source>
        <dbReference type="SAM" id="MobiDB-lite"/>
    </source>
</evidence>
<organism evidence="7 8">
    <name type="scientific">Saitoella complicata (strain BCRC 22490 / CBS 7301 / JCM 7358 / NBRC 10748 / NRRL Y-17804)</name>
    <dbReference type="NCBI Taxonomy" id="698492"/>
    <lineage>
        <taxon>Eukaryota</taxon>
        <taxon>Fungi</taxon>
        <taxon>Dikarya</taxon>
        <taxon>Ascomycota</taxon>
        <taxon>Taphrinomycotina</taxon>
        <taxon>Taphrinomycotina incertae sedis</taxon>
        <taxon>Saitoella</taxon>
    </lineage>
</organism>
<reference evidence="7 8" key="1">
    <citation type="journal article" date="2011" name="J. Gen. Appl. Microbiol.">
        <title>Draft genome sequencing of the enigmatic yeast Saitoella complicata.</title>
        <authorList>
            <person name="Nishida H."/>
            <person name="Hamamoto M."/>
            <person name="Sugiyama J."/>
        </authorList>
    </citation>
    <scope>NUCLEOTIDE SEQUENCE [LARGE SCALE GENOMIC DNA]</scope>
    <source>
        <strain evidence="7 8">NRRL Y-17804</strain>
    </source>
</reference>
<keyword evidence="1 4" id="KW-0853">WD repeat</keyword>
<keyword evidence="2" id="KW-0677">Repeat</keyword>
<feature type="compositionally biased region" description="Low complexity" evidence="5">
    <location>
        <begin position="341"/>
        <end position="358"/>
    </location>
</feature>
<dbReference type="InterPro" id="IPR020472">
    <property type="entry name" value="WD40_PAC1"/>
</dbReference>
<dbReference type="Gene3D" id="2.130.10.10">
    <property type="entry name" value="YVTN repeat-like/Quinoprotein amine dehydrogenase"/>
    <property type="match status" value="2"/>
</dbReference>
<evidence type="ECO:0000256" key="1">
    <source>
        <dbReference type="ARBA" id="ARBA00022574"/>
    </source>
</evidence>
<feature type="region of interest" description="Disordered" evidence="5">
    <location>
        <begin position="52"/>
        <end position="107"/>
    </location>
</feature>
<dbReference type="FunFam" id="1.20.1280.50:FF:000016">
    <property type="entry name" value="E3 ubiquitin ligase complex SCF subunit sconB"/>
    <property type="match status" value="1"/>
</dbReference>
<protein>
    <recommendedName>
        <fullName evidence="6">F-box domain-containing protein</fullName>
    </recommendedName>
</protein>
<dbReference type="InterPro" id="IPR001810">
    <property type="entry name" value="F-box_dom"/>
</dbReference>
<gene>
    <name evidence="7" type="ORF">G7K_6525-t1</name>
</gene>
<feature type="domain" description="F-box" evidence="6">
    <location>
        <begin position="247"/>
        <end position="293"/>
    </location>
</feature>
<keyword evidence="8" id="KW-1185">Reference proteome</keyword>
<feature type="repeat" description="WD" evidence="4">
    <location>
        <begin position="502"/>
        <end position="541"/>
    </location>
</feature>
<evidence type="ECO:0000256" key="4">
    <source>
        <dbReference type="PROSITE-ProRule" id="PRU00221"/>
    </source>
</evidence>
<dbReference type="GO" id="GO:0019005">
    <property type="term" value="C:SCF ubiquitin ligase complex"/>
    <property type="evidence" value="ECO:0007669"/>
    <property type="project" value="UniProtKB-ARBA"/>
</dbReference>
<dbReference type="SUPFAM" id="SSF81383">
    <property type="entry name" value="F-box domain"/>
    <property type="match status" value="1"/>
</dbReference>
<dbReference type="GO" id="GO:1990756">
    <property type="term" value="F:ubiquitin-like ligase-substrate adaptor activity"/>
    <property type="evidence" value="ECO:0007669"/>
    <property type="project" value="UniProtKB-ARBA"/>
</dbReference>
<dbReference type="SUPFAM" id="SSF50978">
    <property type="entry name" value="WD40 repeat-like"/>
    <property type="match status" value="1"/>
</dbReference>
<keyword evidence="3" id="KW-0833">Ubl conjugation pathway</keyword>
<dbReference type="PANTHER" id="PTHR19872">
    <property type="entry name" value="UBIQUITIN LIGASE SPECIFICITY FACTOR/HREP PROTEIN"/>
    <property type="match status" value="1"/>
</dbReference>
<sequence>MGQLCGIEEVVCVYVTGVVYGIRRAQSQPEAAEPPKCTGTLAATPGNCVQPHQKHVIHHQDVRDRKRIPAGSSRHSVHDMATSNEDDLKPEDAASIPPRPVTSPSLLVDPCMDHDHRSSSTLNLNTSTLSLPLQPSYRAETTLTPFLSKHIPEQGYPEGAQDKRNFCYRHNPSFKCRRQAHEPTMGELQTAMETLPVEDQQAITHVWSLFSAAPATHRRLMLSGILSQCCFPQLSFISSALSNLIRIDFITALPAEISFKILSYLDPISLCRASMVCREWKRLADDDVVWHRMCEQHIDRKCEKCGWGLPLMERRRLEASKEGIERRRREFERMNVVQRESAPTTPTTITAPTSTATATEVTPVVAPPPAEVLQPIITHENPDAPSTASHTSASKRQLSDSSDPDAAAEPITKKHCPEMATAALAFNHPPSQPATRPWKDVYSERCRVERNWRRGRCTTRVFRGHTDGIMCLQFDDRILATGSYDTTIRIWDLETGREIRVLRGHVRGVRCLMFDDNKLISGSMDRTIRVWNRKTGECICVLGGHTDGVVSLHFDDKLLASGSADSSIKIWNFETKECFTLRGHKDWVNSVKIHSASQTLYSASDDTTVKMWDLRGRVCLRTFTGHVGQVQNVVPITLSQYIDPDEIEIPAQEAEAEGSEANKAHPRHLATSSLDNTIKVWDVRTGACVKTFFGHVEGVWALAADKLRLASGAHDRLVKIWDWSGKCEHTLVGHTGPVTCVGLGDSRIVSGSDDGEARLFDFGDFGGERVDVGEGSSATTTAAPAV</sequence>
<dbReference type="AlphaFoldDB" id="A0A0E9NRG5"/>
<dbReference type="InterPro" id="IPR019775">
    <property type="entry name" value="WD40_repeat_CS"/>
</dbReference>
<feature type="compositionally biased region" description="Polar residues" evidence="5">
    <location>
        <begin position="384"/>
        <end position="401"/>
    </location>
</feature>
<dbReference type="Proteomes" id="UP000033140">
    <property type="component" value="Unassembled WGS sequence"/>
</dbReference>
<comment type="caution">
    <text evidence="7">The sequence shown here is derived from an EMBL/GenBank/DDBJ whole genome shotgun (WGS) entry which is preliminary data.</text>
</comment>
<feature type="repeat" description="WD" evidence="4">
    <location>
        <begin position="692"/>
        <end position="722"/>
    </location>
</feature>
<evidence type="ECO:0000256" key="2">
    <source>
        <dbReference type="ARBA" id="ARBA00022737"/>
    </source>
</evidence>
<feature type="region of interest" description="Disordered" evidence="5">
    <location>
        <begin position="380"/>
        <end position="409"/>
    </location>
</feature>
<feature type="repeat" description="WD" evidence="4">
    <location>
        <begin position="581"/>
        <end position="622"/>
    </location>
</feature>
<evidence type="ECO:0000256" key="3">
    <source>
        <dbReference type="ARBA" id="ARBA00022786"/>
    </source>
</evidence>
<dbReference type="PROSITE" id="PS50082">
    <property type="entry name" value="WD_REPEATS_2"/>
    <property type="match status" value="6"/>
</dbReference>
<dbReference type="STRING" id="698492.A0A0E9NRG5"/>
<feature type="repeat" description="WD" evidence="4">
    <location>
        <begin position="462"/>
        <end position="501"/>
    </location>
</feature>
<dbReference type="PRINTS" id="PR00320">
    <property type="entry name" value="GPROTEINBRPT"/>
</dbReference>
<dbReference type="FunFam" id="2.130.10.10:FF:000715">
    <property type="entry name" value="F-box protein MET30"/>
    <property type="match status" value="1"/>
</dbReference>
<dbReference type="PROSITE" id="PS50181">
    <property type="entry name" value="FBOX"/>
    <property type="match status" value="1"/>
</dbReference>
<dbReference type="InterPro" id="IPR051075">
    <property type="entry name" value="SCF_subunit_WD-repeat"/>
</dbReference>